<evidence type="ECO:0000256" key="12">
    <source>
        <dbReference type="SAM" id="SignalP"/>
    </source>
</evidence>
<keyword evidence="10 11" id="KW-0539">Nucleus</keyword>
<keyword evidence="14" id="KW-1185">Reference proteome</keyword>
<evidence type="ECO:0000256" key="3">
    <source>
        <dbReference type="ARBA" id="ARBA00022459"/>
    </source>
</evidence>
<comment type="subcellular location">
    <subcellularLocation>
        <location evidence="11">Endoplasmic reticulum membrane</location>
    </subcellularLocation>
    <subcellularLocation>
        <location evidence="11">Nucleus membrane</location>
    </subcellularLocation>
</comment>
<comment type="function">
    <text evidence="1 11">Required for nuclear membrane fusion during karyogamy.</text>
</comment>
<keyword evidence="8 11" id="KW-0472">Membrane</keyword>
<dbReference type="eggNOG" id="ENOG502QVCQ">
    <property type="taxonomic scope" value="Eukaryota"/>
</dbReference>
<dbReference type="PANTHER" id="PTHR28012">
    <property type="entry name" value="NUCLEAR FUSION PROTEIN KAR5"/>
    <property type="match status" value="1"/>
</dbReference>
<evidence type="ECO:0000256" key="11">
    <source>
        <dbReference type="RuleBase" id="RU368082"/>
    </source>
</evidence>
<organism evidence="13 14">
    <name type="scientific">Pyronema omphalodes (strain CBS 100304)</name>
    <name type="common">Pyronema confluens</name>
    <dbReference type="NCBI Taxonomy" id="1076935"/>
    <lineage>
        <taxon>Eukaryota</taxon>
        <taxon>Fungi</taxon>
        <taxon>Dikarya</taxon>
        <taxon>Ascomycota</taxon>
        <taxon>Pezizomycotina</taxon>
        <taxon>Pezizomycetes</taxon>
        <taxon>Pezizales</taxon>
        <taxon>Pyronemataceae</taxon>
        <taxon>Pyronema</taxon>
    </lineage>
</organism>
<evidence type="ECO:0000256" key="8">
    <source>
        <dbReference type="ARBA" id="ARBA00023136"/>
    </source>
</evidence>
<keyword evidence="6 11" id="KW-0256">Endoplasmic reticulum</keyword>
<protein>
    <submittedName>
        <fullName evidence="13">Similar to Nuclear fusion protein KAR5 acc. no. A5DJU3</fullName>
    </submittedName>
</protein>
<evidence type="ECO:0000256" key="6">
    <source>
        <dbReference type="ARBA" id="ARBA00022824"/>
    </source>
</evidence>
<dbReference type="Pfam" id="PF04163">
    <property type="entry name" value="Tht1"/>
    <property type="match status" value="1"/>
</dbReference>
<dbReference type="GO" id="GO:0048288">
    <property type="term" value="P:nuclear membrane fusion involved in karyogamy"/>
    <property type="evidence" value="ECO:0007669"/>
    <property type="project" value="UniProtKB-UniRule"/>
</dbReference>
<accession>U4LHU9</accession>
<dbReference type="InterPro" id="IPR007292">
    <property type="entry name" value="Nuclear_fusion_Kar5"/>
</dbReference>
<dbReference type="EMBL" id="HF935629">
    <property type="protein sequence ID" value="CCX31699.1"/>
    <property type="molecule type" value="Genomic_DNA"/>
</dbReference>
<sequence>MAPLPKALLLLSLALPSLAFSFRSPSQPPTDLLAGAFPPNARLAPSYSTVLQYLSTLETAPSCHREATTSLISDCSILEASHSDLRYRYASRLAVCEFEATGVNYPSECRNGRHEKCIKRLEERPQWWTTLSNNIQNVLVICSAVRHEVEEGRILELHRNATRAQEMLVKVANGALQIMRAQQDREELEKREFGEGWRGIFEGVKMEMIELQVDAKIRAREDGEALKRMFDGLLQRVINGHQEYSERLEELALVLRSTDETSLSLTSKVGEIGEAVMTTLTKLSTAQIEKMLEAQQGIESINSALSSAAGLSERLDATTLSLSSKIEMAALNTNKLSSLSEVYSSLAATQSSIADSQAELAERQQRVIHSLESLGPQIEKMLFTLSVKTDRLEKSLENAEVWINSISGKGNKRTMAVGILAVSLAVWLGRDNWRSATGVVGVLFGLWILAKDLELHAMLKEALAIYRVVSPALSPPVESVVNETSVYSIPVTTDVYWVGFLWTLFFLSVYVGHRSRTWKTIDTKRSTESKLEKTLVEK</sequence>
<evidence type="ECO:0000256" key="5">
    <source>
        <dbReference type="ARBA" id="ARBA00022729"/>
    </source>
</evidence>
<comment type="similarity">
    <text evidence="2 11">Belongs to the KAR5 family.</text>
</comment>
<dbReference type="GO" id="GO:0005789">
    <property type="term" value="C:endoplasmic reticulum membrane"/>
    <property type="evidence" value="ECO:0007669"/>
    <property type="project" value="UniProtKB-SubCell"/>
</dbReference>
<evidence type="ECO:0000256" key="4">
    <source>
        <dbReference type="ARBA" id="ARBA00022692"/>
    </source>
</evidence>
<dbReference type="PANTHER" id="PTHR28012:SF1">
    <property type="entry name" value="NUCLEAR FUSION PROTEIN KAR5"/>
    <property type="match status" value="1"/>
</dbReference>
<feature type="transmembrane region" description="Helical" evidence="11">
    <location>
        <begin position="495"/>
        <end position="512"/>
    </location>
</feature>
<proteinExistence type="inferred from homology"/>
<keyword evidence="4 11" id="KW-0812">Transmembrane</keyword>
<evidence type="ECO:0000256" key="7">
    <source>
        <dbReference type="ARBA" id="ARBA00022989"/>
    </source>
</evidence>
<evidence type="ECO:0000256" key="9">
    <source>
        <dbReference type="ARBA" id="ARBA00023180"/>
    </source>
</evidence>
<keyword evidence="5 11" id="KW-0732">Signal</keyword>
<dbReference type="Proteomes" id="UP000018144">
    <property type="component" value="Unassembled WGS sequence"/>
</dbReference>
<keyword evidence="7 11" id="KW-1133">Transmembrane helix</keyword>
<reference evidence="13 14" key="1">
    <citation type="journal article" date="2013" name="PLoS Genet.">
        <title>The genome and development-dependent transcriptomes of Pyronema confluens: a window into fungal evolution.</title>
        <authorList>
            <person name="Traeger S."/>
            <person name="Altegoer F."/>
            <person name="Freitag M."/>
            <person name="Gabaldon T."/>
            <person name="Kempken F."/>
            <person name="Kumar A."/>
            <person name="Marcet-Houben M."/>
            <person name="Poggeler S."/>
            <person name="Stajich J.E."/>
            <person name="Nowrousian M."/>
        </authorList>
    </citation>
    <scope>NUCLEOTIDE SEQUENCE [LARGE SCALE GENOMIC DNA]</scope>
    <source>
        <strain evidence="14">CBS 100304</strain>
        <tissue evidence="13">Vegetative mycelium</tissue>
    </source>
</reference>
<feature type="chain" id="PRO_5004651597" evidence="12">
    <location>
        <begin position="20"/>
        <end position="538"/>
    </location>
</feature>
<gene>
    <name evidence="13" type="ORF">PCON_11222</name>
</gene>
<dbReference type="OMA" id="WHEQSIE"/>
<name>U4LHU9_PYROM</name>
<evidence type="ECO:0000313" key="13">
    <source>
        <dbReference type="EMBL" id="CCX31699.1"/>
    </source>
</evidence>
<dbReference type="OrthoDB" id="5311848at2759"/>
<evidence type="ECO:0000256" key="10">
    <source>
        <dbReference type="ARBA" id="ARBA00023242"/>
    </source>
</evidence>
<dbReference type="GO" id="GO:0031965">
    <property type="term" value="C:nuclear membrane"/>
    <property type="evidence" value="ECO:0007669"/>
    <property type="project" value="UniProtKB-SubCell"/>
</dbReference>
<keyword evidence="3 11" id="KW-0415">Karyogamy</keyword>
<evidence type="ECO:0000256" key="1">
    <source>
        <dbReference type="ARBA" id="ARBA00003389"/>
    </source>
</evidence>
<evidence type="ECO:0000313" key="14">
    <source>
        <dbReference type="Proteomes" id="UP000018144"/>
    </source>
</evidence>
<evidence type="ECO:0000256" key="2">
    <source>
        <dbReference type="ARBA" id="ARBA00010473"/>
    </source>
</evidence>
<keyword evidence="9" id="KW-0325">Glycoprotein</keyword>
<dbReference type="AlphaFoldDB" id="U4LHU9"/>
<dbReference type="GO" id="GO:0000742">
    <property type="term" value="P:karyogamy involved in conjugation with cellular fusion"/>
    <property type="evidence" value="ECO:0007669"/>
    <property type="project" value="UniProtKB-UniRule"/>
</dbReference>
<feature type="signal peptide" evidence="12">
    <location>
        <begin position="1"/>
        <end position="19"/>
    </location>
</feature>